<dbReference type="SMART" id="SM01005">
    <property type="entry name" value="Ala_racemase_C"/>
    <property type="match status" value="1"/>
</dbReference>
<sequence>MRAHRPTRIEVSTDAVRHNAARLAALAGTEVCAVVKADGYGHGAAAVARAALAGGASTLAVALVEEGLALRAAGIDAPVLVLAEPPVDALPTMVDAALTPTVYREATLDVLDRLGRQRGTPVGVHLKVDTGMGRVGVPEADWDARLRQAVAATGLRVEAVYTHLARADEPAADTTRDQLAVLERFLRRGASAGLPAGVRVHTANSAATLLHPAARRDLVRPGIALYGLSPAPDVDAAAFGLRPALRLVTEVSFAKRIPAGTAVSYGHRWVAPADGWLATLPLGYADGVPRALTNVGVVLIDGRRRPVAGTVCMDQLLVWCGDDEVAAGDEAVLIGTQGDEQVRVEEWAAHASTITYEIVTQLTARVPRVVDPPPTGRPDHPPT</sequence>
<feature type="binding site" evidence="4 6">
    <location>
        <position position="134"/>
    </location>
    <ligand>
        <name>substrate</name>
    </ligand>
</feature>
<dbReference type="CDD" id="cd00430">
    <property type="entry name" value="PLPDE_III_AR"/>
    <property type="match status" value="1"/>
</dbReference>
<accession>A0A8J3A7Z4</accession>
<dbReference type="GO" id="GO:0030170">
    <property type="term" value="F:pyridoxal phosphate binding"/>
    <property type="evidence" value="ECO:0007669"/>
    <property type="project" value="UniProtKB-UniRule"/>
</dbReference>
<comment type="catalytic activity">
    <reaction evidence="4">
        <text>L-alanine = D-alanine</text>
        <dbReference type="Rhea" id="RHEA:20249"/>
        <dbReference type="ChEBI" id="CHEBI:57416"/>
        <dbReference type="ChEBI" id="CHEBI:57972"/>
        <dbReference type="EC" id="5.1.1.1"/>
    </reaction>
</comment>
<dbReference type="InterPro" id="IPR011079">
    <property type="entry name" value="Ala_racemase_C"/>
</dbReference>
<keyword evidence="2 4" id="KW-0663">Pyridoxal phosphate</keyword>
<dbReference type="Gene3D" id="2.40.37.10">
    <property type="entry name" value="Lyase, Ornithine Decarboxylase, Chain A, domain 1"/>
    <property type="match status" value="1"/>
</dbReference>
<evidence type="ECO:0000256" key="4">
    <source>
        <dbReference type="HAMAP-Rule" id="MF_01201"/>
    </source>
</evidence>
<feature type="active site" description="Proton acceptor; specific for D-alanine" evidence="4">
    <location>
        <position position="36"/>
    </location>
</feature>
<dbReference type="InterPro" id="IPR001608">
    <property type="entry name" value="Ala_racemase_N"/>
</dbReference>
<feature type="active site" description="Proton acceptor; specific for L-alanine" evidence="4">
    <location>
        <position position="265"/>
    </location>
</feature>
<dbReference type="AlphaFoldDB" id="A0A8J3A7Z4"/>
<reference evidence="8" key="1">
    <citation type="journal article" date="2014" name="Int. J. Syst. Evol. Microbiol.">
        <title>Complete genome sequence of Corynebacterium casei LMG S-19264T (=DSM 44701T), isolated from a smear-ripened cheese.</title>
        <authorList>
            <consortium name="US DOE Joint Genome Institute (JGI-PGF)"/>
            <person name="Walter F."/>
            <person name="Albersmeier A."/>
            <person name="Kalinowski J."/>
            <person name="Ruckert C."/>
        </authorList>
    </citation>
    <scope>NUCLEOTIDE SEQUENCE</scope>
    <source>
        <strain evidence="8">CGMCC 1.14988</strain>
    </source>
</reference>
<dbReference type="SUPFAM" id="SSF51419">
    <property type="entry name" value="PLP-binding barrel"/>
    <property type="match status" value="1"/>
</dbReference>
<feature type="domain" description="Alanine racemase C-terminal" evidence="7">
    <location>
        <begin position="244"/>
        <end position="371"/>
    </location>
</feature>
<evidence type="ECO:0000313" key="9">
    <source>
        <dbReference type="Proteomes" id="UP000650511"/>
    </source>
</evidence>
<dbReference type="GO" id="GO:0030632">
    <property type="term" value="P:D-alanine biosynthetic process"/>
    <property type="evidence" value="ECO:0007669"/>
    <property type="project" value="UniProtKB-UniRule"/>
</dbReference>
<proteinExistence type="inferred from homology"/>
<dbReference type="PRINTS" id="PR00992">
    <property type="entry name" value="ALARACEMASE"/>
</dbReference>
<evidence type="ECO:0000259" key="7">
    <source>
        <dbReference type="SMART" id="SM01005"/>
    </source>
</evidence>
<dbReference type="InterPro" id="IPR020622">
    <property type="entry name" value="Ala_racemase_pyridoxalP-BS"/>
</dbReference>
<comment type="cofactor">
    <cofactor evidence="1 4 5">
        <name>pyridoxal 5'-phosphate</name>
        <dbReference type="ChEBI" id="CHEBI:597326"/>
    </cofactor>
</comment>
<feature type="binding site" evidence="4 6">
    <location>
        <position position="313"/>
    </location>
    <ligand>
        <name>substrate</name>
    </ligand>
</feature>
<dbReference type="SUPFAM" id="SSF50621">
    <property type="entry name" value="Alanine racemase C-terminal domain-like"/>
    <property type="match status" value="1"/>
</dbReference>
<comment type="similarity">
    <text evidence="4">Belongs to the alanine racemase family.</text>
</comment>
<evidence type="ECO:0000256" key="5">
    <source>
        <dbReference type="PIRSR" id="PIRSR600821-50"/>
    </source>
</evidence>
<name>A0A8J3A7Z4_9ACTN</name>
<dbReference type="Pfam" id="PF00842">
    <property type="entry name" value="Ala_racemase_C"/>
    <property type="match status" value="1"/>
</dbReference>
<reference evidence="8" key="2">
    <citation type="submission" date="2020-09" db="EMBL/GenBank/DDBJ databases">
        <authorList>
            <person name="Sun Q."/>
            <person name="Zhou Y."/>
        </authorList>
    </citation>
    <scope>NUCLEOTIDE SEQUENCE</scope>
    <source>
        <strain evidence="8">CGMCC 1.14988</strain>
    </source>
</reference>
<dbReference type="Pfam" id="PF01168">
    <property type="entry name" value="Ala_racemase_N"/>
    <property type="match status" value="1"/>
</dbReference>
<dbReference type="InterPro" id="IPR009006">
    <property type="entry name" value="Ala_racemase/Decarboxylase_C"/>
</dbReference>
<dbReference type="EMBL" id="BMHA01000005">
    <property type="protein sequence ID" value="GGI05899.1"/>
    <property type="molecule type" value="Genomic_DNA"/>
</dbReference>
<keyword evidence="9" id="KW-1185">Reference proteome</keyword>
<dbReference type="InterPro" id="IPR029066">
    <property type="entry name" value="PLP-binding_barrel"/>
</dbReference>
<protein>
    <recommendedName>
        <fullName evidence="4">Alanine racemase</fullName>
        <ecNumber evidence="4">5.1.1.1</ecNumber>
    </recommendedName>
</protein>
<evidence type="ECO:0000256" key="3">
    <source>
        <dbReference type="ARBA" id="ARBA00023235"/>
    </source>
</evidence>
<dbReference type="NCBIfam" id="TIGR00492">
    <property type="entry name" value="alr"/>
    <property type="match status" value="1"/>
</dbReference>
<gene>
    <name evidence="8" type="primary">alr</name>
    <name evidence="8" type="ORF">GCM10011354_16410</name>
</gene>
<dbReference type="PROSITE" id="PS00395">
    <property type="entry name" value="ALANINE_RACEMASE"/>
    <property type="match status" value="1"/>
</dbReference>
<evidence type="ECO:0000256" key="1">
    <source>
        <dbReference type="ARBA" id="ARBA00001933"/>
    </source>
</evidence>
<dbReference type="Gene3D" id="3.20.20.10">
    <property type="entry name" value="Alanine racemase"/>
    <property type="match status" value="1"/>
</dbReference>
<dbReference type="GO" id="GO:0008784">
    <property type="term" value="F:alanine racemase activity"/>
    <property type="evidence" value="ECO:0007669"/>
    <property type="project" value="UniProtKB-UniRule"/>
</dbReference>
<dbReference type="Proteomes" id="UP000650511">
    <property type="component" value="Unassembled WGS sequence"/>
</dbReference>
<comment type="pathway">
    <text evidence="4">Amino-acid biosynthesis; D-alanine biosynthesis; D-alanine from L-alanine: step 1/1.</text>
</comment>
<evidence type="ECO:0000313" key="8">
    <source>
        <dbReference type="EMBL" id="GGI05899.1"/>
    </source>
</evidence>
<keyword evidence="3 4" id="KW-0413">Isomerase</keyword>
<organism evidence="8 9">
    <name type="scientific">Egicoccus halophilus</name>
    <dbReference type="NCBI Taxonomy" id="1670830"/>
    <lineage>
        <taxon>Bacteria</taxon>
        <taxon>Bacillati</taxon>
        <taxon>Actinomycetota</taxon>
        <taxon>Nitriliruptoria</taxon>
        <taxon>Egicoccales</taxon>
        <taxon>Egicoccaceae</taxon>
        <taxon>Egicoccus</taxon>
    </lineage>
</organism>
<feature type="modified residue" description="N6-(pyridoxal phosphate)lysine" evidence="4 5">
    <location>
        <position position="36"/>
    </location>
</feature>
<dbReference type="HAMAP" id="MF_01201">
    <property type="entry name" value="Ala_racemase"/>
    <property type="match status" value="1"/>
</dbReference>
<dbReference type="EC" id="5.1.1.1" evidence="4"/>
<dbReference type="PANTHER" id="PTHR30511:SF0">
    <property type="entry name" value="ALANINE RACEMASE, CATABOLIC-RELATED"/>
    <property type="match status" value="1"/>
</dbReference>
<dbReference type="RefSeq" id="WP_130648594.1">
    <property type="nucleotide sequence ID" value="NZ_BMHA01000005.1"/>
</dbReference>
<dbReference type="GO" id="GO:0009252">
    <property type="term" value="P:peptidoglycan biosynthetic process"/>
    <property type="evidence" value="ECO:0007669"/>
    <property type="project" value="TreeGrafter"/>
</dbReference>
<comment type="caution">
    <text evidence="8">The sequence shown here is derived from an EMBL/GenBank/DDBJ whole genome shotgun (WGS) entry which is preliminary data.</text>
</comment>
<dbReference type="InterPro" id="IPR000821">
    <property type="entry name" value="Ala_racemase"/>
</dbReference>
<evidence type="ECO:0000256" key="6">
    <source>
        <dbReference type="PIRSR" id="PIRSR600821-52"/>
    </source>
</evidence>
<comment type="function">
    <text evidence="4">Catalyzes the interconversion of L-alanine and D-alanine. May also act on other amino acids.</text>
</comment>
<dbReference type="GO" id="GO:0005829">
    <property type="term" value="C:cytosol"/>
    <property type="evidence" value="ECO:0007669"/>
    <property type="project" value="TreeGrafter"/>
</dbReference>
<dbReference type="OrthoDB" id="9813814at2"/>
<dbReference type="FunFam" id="3.20.20.10:FF:000002">
    <property type="entry name" value="Alanine racemase"/>
    <property type="match status" value="1"/>
</dbReference>
<dbReference type="PANTHER" id="PTHR30511">
    <property type="entry name" value="ALANINE RACEMASE"/>
    <property type="match status" value="1"/>
</dbReference>
<evidence type="ECO:0000256" key="2">
    <source>
        <dbReference type="ARBA" id="ARBA00022898"/>
    </source>
</evidence>
<dbReference type="UniPathway" id="UPA00042">
    <property type="reaction ID" value="UER00497"/>
</dbReference>